<proteinExistence type="predicted"/>
<keyword evidence="2" id="KW-0238">DNA-binding</keyword>
<dbReference type="STRING" id="1244869.H261_18105"/>
<dbReference type="AlphaFoldDB" id="M2ZMH9"/>
<protein>
    <submittedName>
        <fullName evidence="5">MarR family transcriptional regulator</fullName>
    </submittedName>
</protein>
<evidence type="ECO:0000256" key="3">
    <source>
        <dbReference type="ARBA" id="ARBA00023163"/>
    </source>
</evidence>
<reference evidence="5 6" key="1">
    <citation type="journal article" date="2014" name="Genome Announc.">
        <title>Draft Genome Sequence of Magnetospirillum sp. Strain SO-1, a Freshwater Magnetotactic Bacterium Isolated from the Ol'khovka River, Russia.</title>
        <authorList>
            <person name="Grouzdev D.S."/>
            <person name="Dziuba M.V."/>
            <person name="Sukhacheva M.S."/>
            <person name="Mardanov A.V."/>
            <person name="Beletskiy A.V."/>
            <person name="Kuznetsov B.B."/>
            <person name="Skryabin K.G."/>
        </authorList>
    </citation>
    <scope>NUCLEOTIDE SEQUENCE [LARGE SCALE GENOMIC DNA]</scope>
    <source>
        <strain evidence="5 6">SO-1</strain>
    </source>
</reference>
<dbReference type="OrthoDB" id="8906692at2"/>
<dbReference type="Gene3D" id="1.10.10.10">
    <property type="entry name" value="Winged helix-like DNA-binding domain superfamily/Winged helix DNA-binding domain"/>
    <property type="match status" value="1"/>
</dbReference>
<dbReference type="InterPro" id="IPR039422">
    <property type="entry name" value="MarR/SlyA-like"/>
</dbReference>
<evidence type="ECO:0000313" key="6">
    <source>
        <dbReference type="Proteomes" id="UP000011744"/>
    </source>
</evidence>
<evidence type="ECO:0000256" key="2">
    <source>
        <dbReference type="ARBA" id="ARBA00023125"/>
    </source>
</evidence>
<dbReference type="PANTHER" id="PTHR33164:SF43">
    <property type="entry name" value="HTH-TYPE TRANSCRIPTIONAL REPRESSOR YETL"/>
    <property type="match status" value="1"/>
</dbReference>
<dbReference type="GO" id="GO:0006950">
    <property type="term" value="P:response to stress"/>
    <property type="evidence" value="ECO:0007669"/>
    <property type="project" value="TreeGrafter"/>
</dbReference>
<dbReference type="InterPro" id="IPR036388">
    <property type="entry name" value="WH-like_DNA-bd_sf"/>
</dbReference>
<dbReference type="InterPro" id="IPR036390">
    <property type="entry name" value="WH_DNA-bd_sf"/>
</dbReference>
<evidence type="ECO:0000256" key="1">
    <source>
        <dbReference type="ARBA" id="ARBA00023015"/>
    </source>
</evidence>
<dbReference type="EMBL" id="AONQ01000063">
    <property type="protein sequence ID" value="EME68497.1"/>
    <property type="molecule type" value="Genomic_DNA"/>
</dbReference>
<dbReference type="eggNOG" id="COG1846">
    <property type="taxonomic scope" value="Bacteria"/>
</dbReference>
<evidence type="ECO:0000313" key="5">
    <source>
        <dbReference type="EMBL" id="EME68497.1"/>
    </source>
</evidence>
<gene>
    <name evidence="5" type="ORF">H261_18105</name>
</gene>
<comment type="caution">
    <text evidence="5">The sequence shown here is derived from an EMBL/GenBank/DDBJ whole genome shotgun (WGS) entry which is preliminary data.</text>
</comment>
<evidence type="ECO:0000259" key="4">
    <source>
        <dbReference type="PROSITE" id="PS50995"/>
    </source>
</evidence>
<accession>M2ZMH9</accession>
<dbReference type="PATRIC" id="fig|1244869.3.peg.3621"/>
<sequence length="144" mass="16808">MFDLNRFLPYHLNRTGVRLAAAFSKELERFNLTLPMWRVLAVLWHHGELKVSDIIVDTTIEQSTLSRLLVTMEERDLITRERSKLDARTVVVNLTPSGRKVTKTLIPWALKFERTAFKDFSQEEIDTLYAMLTRIFENSAELLP</sequence>
<keyword evidence="3" id="KW-0804">Transcription</keyword>
<keyword evidence="1" id="KW-0805">Transcription regulation</keyword>
<keyword evidence="6" id="KW-1185">Reference proteome</keyword>
<organism evidence="5 6">
    <name type="scientific">Paramagnetospirillum caucaseum</name>
    <dbReference type="NCBI Taxonomy" id="1244869"/>
    <lineage>
        <taxon>Bacteria</taxon>
        <taxon>Pseudomonadati</taxon>
        <taxon>Pseudomonadota</taxon>
        <taxon>Alphaproteobacteria</taxon>
        <taxon>Rhodospirillales</taxon>
        <taxon>Magnetospirillaceae</taxon>
        <taxon>Paramagnetospirillum</taxon>
    </lineage>
</organism>
<dbReference type="SMART" id="SM00347">
    <property type="entry name" value="HTH_MARR"/>
    <property type="match status" value="1"/>
</dbReference>
<feature type="domain" description="HTH marR-type" evidence="4">
    <location>
        <begin position="1"/>
        <end position="137"/>
    </location>
</feature>
<dbReference type="SUPFAM" id="SSF46785">
    <property type="entry name" value="Winged helix' DNA-binding domain"/>
    <property type="match status" value="1"/>
</dbReference>
<dbReference type="InterPro" id="IPR000835">
    <property type="entry name" value="HTH_MarR-typ"/>
</dbReference>
<dbReference type="PANTHER" id="PTHR33164">
    <property type="entry name" value="TRANSCRIPTIONAL REGULATOR, MARR FAMILY"/>
    <property type="match status" value="1"/>
</dbReference>
<dbReference type="RefSeq" id="WP_008620330.1">
    <property type="nucleotide sequence ID" value="NZ_AONQ01000063.1"/>
</dbReference>
<dbReference type="GO" id="GO:0003700">
    <property type="term" value="F:DNA-binding transcription factor activity"/>
    <property type="evidence" value="ECO:0007669"/>
    <property type="project" value="InterPro"/>
</dbReference>
<dbReference type="InterPro" id="IPR055166">
    <property type="entry name" value="Transc_reg_Sar_Rot_HTH"/>
</dbReference>
<dbReference type="Proteomes" id="UP000011744">
    <property type="component" value="Unassembled WGS sequence"/>
</dbReference>
<dbReference type="Pfam" id="PF22381">
    <property type="entry name" value="Staph_reg_Sar_Rot"/>
    <property type="match status" value="1"/>
</dbReference>
<dbReference type="PROSITE" id="PS50995">
    <property type="entry name" value="HTH_MARR_2"/>
    <property type="match status" value="1"/>
</dbReference>
<name>M2ZMH9_9PROT</name>